<dbReference type="KEGG" id="mcys:MCB1EB_0180"/>
<sequence>MGSPVTQLEERLFADQDGVHRAQLAAQLEREKNRLQRFLRQSCPPAQYRIYKQQHAAVEHAQTVIDAVWRTYHKPLARRDAQVGSSLSVRKK</sequence>
<accession>A0A2Z6ESG9</accession>
<dbReference type="NCBIfam" id="TIGR02501">
    <property type="entry name" value="type_III_yscE"/>
    <property type="match status" value="1"/>
</dbReference>
<evidence type="ECO:0000313" key="1">
    <source>
        <dbReference type="EMBL" id="BBE08341.1"/>
    </source>
</evidence>
<dbReference type="RefSeq" id="WP_232034129.1">
    <property type="nucleotide sequence ID" value="NZ_AP018150.1"/>
</dbReference>
<evidence type="ECO:0000313" key="2">
    <source>
        <dbReference type="Proteomes" id="UP000282597"/>
    </source>
</evidence>
<proteinExistence type="predicted"/>
<dbReference type="AlphaFoldDB" id="A0A2Z6ESG9"/>
<reference evidence="1 2" key="1">
    <citation type="journal article" date="2018" name="Microbes Environ.">
        <title>Comparative Genomic Insights into Endofungal Lifestyles of Two Bacterial Endosymbionts, Mycoavidus cysteinexigens and Burkholderia rhizoxinica.</title>
        <authorList>
            <person name="Sharmin D."/>
            <person name="Guo Y."/>
            <person name="Nishizawa T."/>
            <person name="Ohshima S."/>
            <person name="Sato Y."/>
            <person name="Takashima Y."/>
            <person name="Narisawa K."/>
            <person name="Ohta H."/>
        </authorList>
    </citation>
    <scope>NUCLEOTIDE SEQUENCE [LARGE SCALE GENOMIC DNA]</scope>
    <source>
        <strain evidence="1 2">B1-EB</strain>
    </source>
</reference>
<dbReference type="Gene3D" id="1.20.5.420">
    <property type="entry name" value="Immunoglobulin FC, subunit C"/>
    <property type="match status" value="1"/>
</dbReference>
<dbReference type="InterPro" id="IPR012671">
    <property type="entry name" value="T3SS_PscE/YscE"/>
</dbReference>
<name>A0A2Z6ESG9_9BURK</name>
<gene>
    <name evidence="1" type="ORF">MCB1EB_0180</name>
</gene>
<dbReference type="Pfam" id="PF08988">
    <property type="entry name" value="T3SS_needle_E"/>
    <property type="match status" value="1"/>
</dbReference>
<dbReference type="Proteomes" id="UP000282597">
    <property type="component" value="Chromosome"/>
</dbReference>
<dbReference type="EMBL" id="AP018150">
    <property type="protein sequence ID" value="BBE08341.1"/>
    <property type="molecule type" value="Genomic_DNA"/>
</dbReference>
<protein>
    <submittedName>
        <fullName evidence="1">Uncharacterized protein</fullName>
    </submittedName>
</protein>
<organism evidence="1 2">
    <name type="scientific">Mycoavidus cysteinexigens</name>
    <dbReference type="NCBI Taxonomy" id="1553431"/>
    <lineage>
        <taxon>Bacteria</taxon>
        <taxon>Pseudomonadati</taxon>
        <taxon>Pseudomonadota</taxon>
        <taxon>Betaproteobacteria</taxon>
        <taxon>Burkholderiales</taxon>
        <taxon>Burkholderiaceae</taxon>
        <taxon>Mycoavidus</taxon>
    </lineage>
</organism>
<keyword evidence="2" id="KW-1185">Reference proteome</keyword>